<evidence type="ECO:0000256" key="1">
    <source>
        <dbReference type="ARBA" id="ARBA00004496"/>
    </source>
</evidence>
<feature type="binding site" evidence="12">
    <location>
        <position position="126"/>
    </location>
    <ligand>
        <name>L-histidine</name>
        <dbReference type="ChEBI" id="CHEBI:57595"/>
    </ligand>
</feature>
<evidence type="ECO:0000256" key="12">
    <source>
        <dbReference type="PIRSR" id="PIRSR001549-1"/>
    </source>
</evidence>
<keyword evidence="15" id="KW-1185">Reference proteome</keyword>
<dbReference type="GO" id="GO:0006427">
    <property type="term" value="P:histidyl-tRNA aminoacylation"/>
    <property type="evidence" value="ECO:0007669"/>
    <property type="project" value="UniProtKB-UniRule"/>
</dbReference>
<dbReference type="EMBL" id="QJKK01000003">
    <property type="protein sequence ID" value="RAL25749.1"/>
    <property type="molecule type" value="Genomic_DNA"/>
</dbReference>
<dbReference type="InterPro" id="IPR041715">
    <property type="entry name" value="HisRS-like_core"/>
</dbReference>
<dbReference type="InterPro" id="IPR004516">
    <property type="entry name" value="HisRS/HisZ"/>
</dbReference>
<dbReference type="PANTHER" id="PTHR43707:SF1">
    <property type="entry name" value="HISTIDINE--TRNA LIGASE, MITOCHONDRIAL-RELATED"/>
    <property type="match status" value="1"/>
</dbReference>
<feature type="binding site" evidence="12">
    <location>
        <begin position="81"/>
        <end position="83"/>
    </location>
    <ligand>
        <name>L-histidine</name>
        <dbReference type="ChEBI" id="CHEBI:57595"/>
    </ligand>
</feature>
<dbReference type="Pfam" id="PF13393">
    <property type="entry name" value="tRNA-synt_His"/>
    <property type="match status" value="1"/>
</dbReference>
<keyword evidence="9 11" id="KW-0030">Aminoacyl-tRNA synthetase</keyword>
<name>A0A364K609_9BACL</name>
<dbReference type="EC" id="6.1.1.21" evidence="11"/>
<dbReference type="SUPFAM" id="SSF55681">
    <property type="entry name" value="Class II aaRS and biotin synthetases"/>
    <property type="match status" value="1"/>
</dbReference>
<dbReference type="Pfam" id="PF03129">
    <property type="entry name" value="HGTP_anticodon"/>
    <property type="match status" value="1"/>
</dbReference>
<dbReference type="OrthoDB" id="9800814at2"/>
<evidence type="ECO:0000313" key="15">
    <source>
        <dbReference type="Proteomes" id="UP000251213"/>
    </source>
</evidence>
<dbReference type="CDD" id="cd00859">
    <property type="entry name" value="HisRS_anticodon"/>
    <property type="match status" value="1"/>
</dbReference>
<comment type="caution">
    <text evidence="14">The sequence shown here is derived from an EMBL/GenBank/DDBJ whole genome shotgun (WGS) entry which is preliminary data.</text>
</comment>
<evidence type="ECO:0000256" key="4">
    <source>
        <dbReference type="ARBA" id="ARBA00022490"/>
    </source>
</evidence>
<keyword evidence="8 11" id="KW-0648">Protein biosynthesis</keyword>
<organism evidence="14 15">
    <name type="scientific">Thermoflavimicrobium daqui</name>
    <dbReference type="NCBI Taxonomy" id="2137476"/>
    <lineage>
        <taxon>Bacteria</taxon>
        <taxon>Bacillati</taxon>
        <taxon>Bacillota</taxon>
        <taxon>Bacilli</taxon>
        <taxon>Bacillales</taxon>
        <taxon>Thermoactinomycetaceae</taxon>
        <taxon>Thermoflavimicrobium</taxon>
    </lineage>
</organism>
<comment type="similarity">
    <text evidence="2 11">Belongs to the class-II aminoacyl-tRNA synthetase family.</text>
</comment>
<accession>A0A364K609</accession>
<dbReference type="InterPro" id="IPR015807">
    <property type="entry name" value="His-tRNA-ligase"/>
</dbReference>
<keyword evidence="7 11" id="KW-0067">ATP-binding</keyword>
<dbReference type="NCBIfam" id="TIGR00442">
    <property type="entry name" value="hisS"/>
    <property type="match status" value="1"/>
</dbReference>
<feature type="binding site" evidence="12">
    <location>
        <position position="112"/>
    </location>
    <ligand>
        <name>L-histidine</name>
        <dbReference type="ChEBI" id="CHEBI:57595"/>
    </ligand>
</feature>
<dbReference type="Gene3D" id="3.40.50.800">
    <property type="entry name" value="Anticodon-binding domain"/>
    <property type="match status" value="1"/>
</dbReference>
<sequence length="422" mass="48700">MSYRVPRGTFDILPEEVNIWHYIERQVQEICRRYRYREVRTPLFEHTELFVRGVGDTTDIVEKEMYTFNDRGDRSLTLRPEGTAGVVRSFVEHKMYGQSLPSKLYYFGPMFRYERPQAGRNRQFHQFGIEVFGSHDPAIDVEVIAVGMDLFKSLGLKEVEVEINSVATPEIRQNYFEKLIEYFTPYQEELAKDARERLHRNPMRILDSKDPRTKEIAADAPSILDFLDEECLSYFNQVKRYLDLLEIPYRVNDRLVRGLDYYTHTAFEFVVDIPGAQASTIGGGGRYNGLVQEIGGPEMPGVGFGLGIERIILACKAQGVELPIHDQLDCFIVTIGEEAKLHSIQLLHDLRQAGLACERDYLDRKVKGQMKAADRENARFVVILGEEELERKEINVKSLETGEQEQIPLDTVVDYLMKKTLK</sequence>
<comment type="subunit">
    <text evidence="3 11">Homodimer.</text>
</comment>
<evidence type="ECO:0000256" key="9">
    <source>
        <dbReference type="ARBA" id="ARBA00023146"/>
    </source>
</evidence>
<dbReference type="PANTHER" id="PTHR43707">
    <property type="entry name" value="HISTIDYL-TRNA SYNTHETASE"/>
    <property type="match status" value="1"/>
</dbReference>
<reference evidence="14 15" key="1">
    <citation type="submission" date="2018-06" db="EMBL/GenBank/DDBJ databases">
        <title>Thermoflavimicrobium daqus sp. nov., a thermophilic microbe isolated from Moutai-flavour Daqu.</title>
        <authorList>
            <person name="Wang X."/>
            <person name="Zhou H."/>
        </authorList>
    </citation>
    <scope>NUCLEOTIDE SEQUENCE [LARGE SCALE GENOMIC DNA]</scope>
    <source>
        <strain evidence="14 15">FBKL4.011</strain>
    </source>
</reference>
<evidence type="ECO:0000259" key="13">
    <source>
        <dbReference type="PROSITE" id="PS50862"/>
    </source>
</evidence>
<protein>
    <recommendedName>
        <fullName evidence="11">Histidine--tRNA ligase</fullName>
        <ecNumber evidence="11">6.1.1.21</ecNumber>
    </recommendedName>
    <alternativeName>
        <fullName evidence="11">Histidyl-tRNA synthetase</fullName>
        <shortName evidence="11">HisRS</shortName>
    </alternativeName>
</protein>
<feature type="domain" description="Aminoacyl-transfer RNA synthetases class-II family profile" evidence="13">
    <location>
        <begin position="1"/>
        <end position="323"/>
    </location>
</feature>
<evidence type="ECO:0000256" key="5">
    <source>
        <dbReference type="ARBA" id="ARBA00022598"/>
    </source>
</evidence>
<feature type="binding site" evidence="12">
    <location>
        <position position="257"/>
    </location>
    <ligand>
        <name>L-histidine</name>
        <dbReference type="ChEBI" id="CHEBI:57595"/>
    </ligand>
</feature>
<evidence type="ECO:0000256" key="3">
    <source>
        <dbReference type="ARBA" id="ARBA00011738"/>
    </source>
</evidence>
<evidence type="ECO:0000256" key="11">
    <source>
        <dbReference type="HAMAP-Rule" id="MF_00127"/>
    </source>
</evidence>
<dbReference type="Proteomes" id="UP000251213">
    <property type="component" value="Unassembled WGS sequence"/>
</dbReference>
<feature type="binding site" evidence="12">
    <location>
        <position position="130"/>
    </location>
    <ligand>
        <name>L-histidine</name>
        <dbReference type="ChEBI" id="CHEBI:57595"/>
    </ligand>
</feature>
<evidence type="ECO:0000256" key="10">
    <source>
        <dbReference type="ARBA" id="ARBA00047639"/>
    </source>
</evidence>
<reference evidence="14 15" key="2">
    <citation type="submission" date="2018-06" db="EMBL/GenBank/DDBJ databases">
        <authorList>
            <person name="Zhirakovskaya E."/>
        </authorList>
    </citation>
    <scope>NUCLEOTIDE SEQUENCE [LARGE SCALE GENOMIC DNA]</scope>
    <source>
        <strain evidence="14 15">FBKL4.011</strain>
    </source>
</reference>
<keyword evidence="6 11" id="KW-0547">Nucleotide-binding</keyword>
<dbReference type="GO" id="GO:0005737">
    <property type="term" value="C:cytoplasm"/>
    <property type="evidence" value="ECO:0007669"/>
    <property type="project" value="UniProtKB-SubCell"/>
</dbReference>
<dbReference type="GO" id="GO:0004821">
    <property type="term" value="F:histidine-tRNA ligase activity"/>
    <property type="evidence" value="ECO:0007669"/>
    <property type="project" value="UniProtKB-UniRule"/>
</dbReference>
<dbReference type="PROSITE" id="PS50862">
    <property type="entry name" value="AA_TRNA_LIGASE_II"/>
    <property type="match status" value="1"/>
</dbReference>
<gene>
    <name evidence="11" type="primary">hisS</name>
    <name evidence="14" type="ORF">DL897_06645</name>
</gene>
<proteinExistence type="inferred from homology"/>
<evidence type="ECO:0000313" key="14">
    <source>
        <dbReference type="EMBL" id="RAL25749.1"/>
    </source>
</evidence>
<comment type="catalytic activity">
    <reaction evidence="10 11">
        <text>tRNA(His) + L-histidine + ATP = L-histidyl-tRNA(His) + AMP + diphosphate + H(+)</text>
        <dbReference type="Rhea" id="RHEA:17313"/>
        <dbReference type="Rhea" id="RHEA-COMP:9665"/>
        <dbReference type="Rhea" id="RHEA-COMP:9689"/>
        <dbReference type="ChEBI" id="CHEBI:15378"/>
        <dbReference type="ChEBI" id="CHEBI:30616"/>
        <dbReference type="ChEBI" id="CHEBI:33019"/>
        <dbReference type="ChEBI" id="CHEBI:57595"/>
        <dbReference type="ChEBI" id="CHEBI:78442"/>
        <dbReference type="ChEBI" id="CHEBI:78527"/>
        <dbReference type="ChEBI" id="CHEBI:456215"/>
        <dbReference type="EC" id="6.1.1.21"/>
    </reaction>
</comment>
<dbReference type="InterPro" id="IPR033656">
    <property type="entry name" value="HisRS_anticodon"/>
</dbReference>
<dbReference type="AlphaFoldDB" id="A0A364K609"/>
<dbReference type="GO" id="GO:0005524">
    <property type="term" value="F:ATP binding"/>
    <property type="evidence" value="ECO:0007669"/>
    <property type="project" value="UniProtKB-UniRule"/>
</dbReference>
<evidence type="ECO:0000256" key="7">
    <source>
        <dbReference type="ARBA" id="ARBA00022840"/>
    </source>
</evidence>
<dbReference type="InterPro" id="IPR036621">
    <property type="entry name" value="Anticodon-bd_dom_sf"/>
</dbReference>
<evidence type="ECO:0000256" key="2">
    <source>
        <dbReference type="ARBA" id="ARBA00008226"/>
    </source>
</evidence>
<comment type="subcellular location">
    <subcellularLocation>
        <location evidence="1 11">Cytoplasm</location>
    </subcellularLocation>
</comment>
<dbReference type="GO" id="GO:0016740">
    <property type="term" value="F:transferase activity"/>
    <property type="evidence" value="ECO:0007669"/>
    <property type="project" value="UniProtKB-ARBA"/>
</dbReference>
<feature type="binding site" evidence="12">
    <location>
        <begin position="261"/>
        <end position="262"/>
    </location>
    <ligand>
        <name>L-histidine</name>
        <dbReference type="ChEBI" id="CHEBI:57595"/>
    </ligand>
</feature>
<evidence type="ECO:0000256" key="6">
    <source>
        <dbReference type="ARBA" id="ARBA00022741"/>
    </source>
</evidence>
<dbReference type="SUPFAM" id="SSF52954">
    <property type="entry name" value="Class II aaRS ABD-related"/>
    <property type="match status" value="1"/>
</dbReference>
<dbReference type="FunFam" id="3.30.930.10:FF:000005">
    <property type="entry name" value="Histidine--tRNA ligase"/>
    <property type="match status" value="1"/>
</dbReference>
<dbReference type="PIRSF" id="PIRSF001549">
    <property type="entry name" value="His-tRNA_synth"/>
    <property type="match status" value="1"/>
</dbReference>
<dbReference type="InterPro" id="IPR045864">
    <property type="entry name" value="aa-tRNA-synth_II/BPL/LPL"/>
</dbReference>
<dbReference type="Gene3D" id="3.30.930.10">
    <property type="entry name" value="Bira Bifunctional Protein, Domain 2"/>
    <property type="match status" value="1"/>
</dbReference>
<dbReference type="InterPro" id="IPR006195">
    <property type="entry name" value="aa-tRNA-synth_II"/>
</dbReference>
<dbReference type="RefSeq" id="WP_113658363.1">
    <property type="nucleotide sequence ID" value="NZ_KZ845665.1"/>
</dbReference>
<evidence type="ECO:0000256" key="8">
    <source>
        <dbReference type="ARBA" id="ARBA00022917"/>
    </source>
</evidence>
<keyword evidence="4 11" id="KW-0963">Cytoplasm</keyword>
<keyword evidence="5 11" id="KW-0436">Ligase</keyword>
<dbReference type="GO" id="GO:0140096">
    <property type="term" value="F:catalytic activity, acting on a protein"/>
    <property type="evidence" value="ECO:0007669"/>
    <property type="project" value="UniProtKB-ARBA"/>
</dbReference>
<dbReference type="InterPro" id="IPR004154">
    <property type="entry name" value="Anticodon-bd"/>
</dbReference>
<dbReference type="CDD" id="cd00773">
    <property type="entry name" value="HisRS-like_core"/>
    <property type="match status" value="1"/>
</dbReference>
<dbReference type="HAMAP" id="MF_00127">
    <property type="entry name" value="His_tRNA_synth"/>
    <property type="match status" value="1"/>
</dbReference>